<sequence>MLVVVLAVGVLLVVVLLRARRTTAVVDEVHKTAIRGVSETLALHDAYPASRLCAVRGRAVLPDGEAPQGPMSERPCAWWRVRVHPRSLMTVAAVHLPVDEISQRPFHIEEGGRRVRVDPDPEMANRYTVVSRLTEAQPRAFADRGTPVTDRVRARFPAVRAYLAPLLFRSVDFTEWRVPAGVDVTVTGWLSWDHEAGEGVLAARGTPGEGPATLDVRVNAA</sequence>
<reference evidence="1 2" key="1">
    <citation type="submission" date="2018-03" db="EMBL/GenBank/DDBJ databases">
        <title>Genomic Encyclopedia of Archaeal and Bacterial Type Strains, Phase II (KMG-II): from individual species to whole genera.</title>
        <authorList>
            <person name="Goeker M."/>
        </authorList>
    </citation>
    <scope>NUCLEOTIDE SEQUENCE [LARGE SCALE GENOMIC DNA]</scope>
    <source>
        <strain evidence="1 2">DSM 45312</strain>
    </source>
</reference>
<accession>A0A2P8DNX3</accession>
<dbReference type="EMBL" id="PYGA01000004">
    <property type="protein sequence ID" value="PSK98922.1"/>
    <property type="molecule type" value="Genomic_DNA"/>
</dbReference>
<dbReference type="RefSeq" id="WP_106582249.1">
    <property type="nucleotide sequence ID" value="NZ_PYGA01000004.1"/>
</dbReference>
<gene>
    <name evidence="1" type="ORF">CLV63_104146</name>
</gene>
<dbReference type="Proteomes" id="UP000240542">
    <property type="component" value="Unassembled WGS sequence"/>
</dbReference>
<organism evidence="1 2">
    <name type="scientific">Murinocardiopsis flavida</name>
    <dbReference type="NCBI Taxonomy" id="645275"/>
    <lineage>
        <taxon>Bacteria</taxon>
        <taxon>Bacillati</taxon>
        <taxon>Actinomycetota</taxon>
        <taxon>Actinomycetes</taxon>
        <taxon>Streptosporangiales</taxon>
        <taxon>Nocardiopsidaceae</taxon>
        <taxon>Murinocardiopsis</taxon>
    </lineage>
</organism>
<evidence type="ECO:0000313" key="2">
    <source>
        <dbReference type="Proteomes" id="UP000240542"/>
    </source>
</evidence>
<protein>
    <submittedName>
        <fullName evidence="1">Uncharacterized protein</fullName>
    </submittedName>
</protein>
<proteinExistence type="predicted"/>
<dbReference type="AlphaFoldDB" id="A0A2P8DNX3"/>
<comment type="caution">
    <text evidence="1">The sequence shown here is derived from an EMBL/GenBank/DDBJ whole genome shotgun (WGS) entry which is preliminary data.</text>
</comment>
<dbReference type="OrthoDB" id="3469619at2"/>
<name>A0A2P8DNX3_9ACTN</name>
<evidence type="ECO:0000313" key="1">
    <source>
        <dbReference type="EMBL" id="PSK98922.1"/>
    </source>
</evidence>
<keyword evidence="2" id="KW-1185">Reference proteome</keyword>